<dbReference type="GO" id="GO:0031032">
    <property type="term" value="P:actomyosin structure organization"/>
    <property type="evidence" value="ECO:0007669"/>
    <property type="project" value="TreeGrafter"/>
</dbReference>
<dbReference type="InterPro" id="IPR027417">
    <property type="entry name" value="P-loop_NTPase"/>
</dbReference>
<feature type="coiled-coil region" evidence="11">
    <location>
        <begin position="969"/>
        <end position="1378"/>
    </location>
</feature>
<dbReference type="Gene3D" id="1.20.120.720">
    <property type="entry name" value="Myosin VI head, motor domain, U50 subdomain"/>
    <property type="match status" value="1"/>
</dbReference>
<dbReference type="PROSITE" id="PS51844">
    <property type="entry name" value="SH3_LIKE"/>
    <property type="match status" value="1"/>
</dbReference>
<evidence type="ECO:0000313" key="16">
    <source>
        <dbReference type="Proteomes" id="UP000322234"/>
    </source>
</evidence>
<dbReference type="SUPFAM" id="SSF90257">
    <property type="entry name" value="Myosin rod fragments"/>
    <property type="match status" value="3"/>
</dbReference>
<dbReference type="GO" id="GO:0008360">
    <property type="term" value="P:regulation of cell shape"/>
    <property type="evidence" value="ECO:0007669"/>
    <property type="project" value="TreeGrafter"/>
</dbReference>
<dbReference type="FunFam" id="1.10.10.820:FF:000002">
    <property type="entry name" value="Myosin heavy chain 10"/>
    <property type="match status" value="1"/>
</dbReference>
<keyword evidence="7 10" id="KW-0518">Myosin</keyword>
<proteinExistence type="inferred from homology"/>
<dbReference type="Gene3D" id="1.20.58.530">
    <property type="match status" value="1"/>
</dbReference>
<dbReference type="GO" id="GO:0005737">
    <property type="term" value="C:cytoplasm"/>
    <property type="evidence" value="ECO:0007669"/>
    <property type="project" value="TreeGrafter"/>
</dbReference>
<reference evidence="15" key="1">
    <citation type="submission" date="2019-10" db="EMBL/GenBank/DDBJ databases">
        <title>The sequence and de novo assembly of the wild yak genome.</title>
        <authorList>
            <person name="Liu Y."/>
        </authorList>
    </citation>
    <scope>NUCLEOTIDE SEQUENCE [LARGE SCALE GENOMIC DNA]</scope>
    <source>
        <strain evidence="15">WY2019</strain>
    </source>
</reference>
<keyword evidence="9 10" id="KW-0009">Actin-binding</keyword>
<sequence length="2074" mass="238861">MAQRTGLEDPERYLFVDRAVIYNPATQADWTAKKLVWIPSERHGFEAASIKEERGDEVLVELAENGKKAMVNKDDIQKMNPPKFSKVEDMAELTCLNEASVLHNLKDRYYSGLIYPFLSASLTAAFRAAWSRQCPLVATVKGFSLSKQPMVRGPSMLHEGNEHHQSSAFSRVLSPLDLESPKVKGLVSSAAETYSGLFCVVINPYKNLPIYSENIIEMYRGKKRHEMPPHIYAISESAYRCMLQGWECVCCAFCKADCVTISSRGESGAGKTENTKKVIQYLAHVASSHKGRKDHNIPGELERQLLQANPILESFGNAKTVKNDNSSRFGKFIRINFDVTGYIVGANIETYLLEKSRAVRQAKDERTFHIFYQLLSGAGEHLKSDLLLEGFNNYRFLSNGYIPIPGQQDKDNFQETMEAMHIMGFSHEEILSMLKVVSSVLQFGNISFKKERNTDQASMPENTVAQKLCHLLGMNVMEFTRAILTPRIKVGRDYVQKAQTKEQADFAVEALAKATYERLFRWLVHRINKALDRTKRQGASFIGILDIAGFEIFELNSFEQLCINYTNEKLQQLFNHTMFILEQEEYQREGIEWNFIDFGLDLQPCIDLIERPANPPGVLALLDEECWFPKATDKTFVEKLVQEQGSHSKFQKPRQLKDKADFCIIHYAGKVDYKADEWLMKNMDPLNDNVATLLHQSSDRFVAELWKDGKNVLLVLPHFHSVFSFPAKELGLTSFPLSLLFPPVDRIVGLDQVTGMTETAFGSAYKTKKGMFRTVGQLYKESLTKLMATLRNTNPNFVRCIIPNHEKRAGKLDPHLVLDQLRCNGVLEGIRICRQGFPNRIVFQEFRQRYEILTPNAIPKGFMDGKQACERMIRALELDPNLYRIGQSKIFFRAGVLAHLEEERDLKITDIIIFFQAVCRGYLARKAFAKKQQQLSALKVLQRNCAAYLKLRHWQWWRVFTKVKPLLQVTRQEEELQAKDEELLKVKEKQTKVEGELEEMERKHQQLLEEKNILAEQLQAETELFAEAEEMRARLAAKKQELEEILHDLESREAGRLTTWLLYQDLEEQLDEEEGARQKLQLEKVTAEAKIKKMEEEILLLEDQNSKFIKEKKLMEDRIAECSSQLAEEEEKAKNLAKIRNKQEVMISDLEERLKKEEKTRQELEKAKRKLDGETTDLQDQIAELQAQIDELKIQVAKKEEELQGALARGDDETLHKNNALKAVRELQAQIAELQEDFESEKASRNKAEKQKRDLSEELEALKTELEDTLDTTAAQQELRTKREQEVAELKKALEEETKSHEAQIQDMRQRHATALEELSEQLEQAKRFKANLEKNKQGLETDNKELACEVKVLQQVKAESEHKRKKLDAQVQELHAKVSEGDRLRVELAEKANKLQVGLVNHSQTSPSFFHNRITTLFYLTTVEGSLIFYSSLQNELDNVSTLLEEAEKKGIKFAKDAAGLESQLQDTQLTDTKKKVDDDLGTIENLEEAKKKLLKDVEVLSQRLEEKALAYDKLEKTKTRLQQELDDLLVDLDHQRQIVSNLEKKQKKFDQLLAEEKNISARYAEERDRAEAEAREKETKALSLARALEEALEAREEAERQNKQLRADMEDLMSSKDDVGKNVHELEKSKRALEQQVEEMRTQLEELEDELQATEDAKLRLEVNMQAMKAQFERDLQTRDEQNEEKKRLLIKQVRELEAELEDERKQRALAVASKKKMEIDLKDLEAQIEAANKARDEVIKQLRKLQAQMKDYQRELEEARASRDEIFAQSKESEKKLKSLEAEILQLQEELASSERARRHAEQERDELADEIANSASGKSALLDEKRRLEARIAQLEEELEEEQSNMELLNDRFRKTTLQVDTLNTELAAERSAAQKSDNARQQLERQNKELKAKLQELEGAVKSKFKATISALEAKIGQLEEQLEQEAKERAAANKLVRRTEKKLKEIFMQVEDERRHADQYKEQMEKANARMKQLKRQLEEAEEEATRANASRRKLQRELDDATEANEGLSREVSTLKNRLRRGGPISFSSSRSGRRQLHIEGASLELSDDDTESKTSDINETQPPQSE</sequence>
<dbReference type="FunFam" id="1.20.5.340:FF:000008">
    <property type="entry name" value="Myosin heavy chain 11"/>
    <property type="match status" value="1"/>
</dbReference>
<evidence type="ECO:0000256" key="8">
    <source>
        <dbReference type="ARBA" id="ARBA00023175"/>
    </source>
</evidence>
<dbReference type="Gene3D" id="1.20.5.340">
    <property type="match status" value="3"/>
</dbReference>
<evidence type="ECO:0000259" key="13">
    <source>
        <dbReference type="PROSITE" id="PS51456"/>
    </source>
</evidence>
<dbReference type="GO" id="GO:0005524">
    <property type="term" value="F:ATP binding"/>
    <property type="evidence" value="ECO:0007669"/>
    <property type="project" value="UniProtKB-UniRule"/>
</dbReference>
<keyword evidence="4 10" id="KW-0067">ATP-binding</keyword>
<evidence type="ECO:0000256" key="10">
    <source>
        <dbReference type="PROSITE-ProRule" id="PRU00782"/>
    </source>
</evidence>
<evidence type="ECO:0000256" key="1">
    <source>
        <dbReference type="ARBA" id="ARBA00008314"/>
    </source>
</evidence>
<dbReference type="GO" id="GO:0005516">
    <property type="term" value="F:calmodulin binding"/>
    <property type="evidence" value="ECO:0007669"/>
    <property type="project" value="UniProtKB-KW"/>
</dbReference>
<dbReference type="GO" id="GO:0051015">
    <property type="term" value="F:actin filament binding"/>
    <property type="evidence" value="ECO:0007669"/>
    <property type="project" value="InterPro"/>
</dbReference>
<dbReference type="SMART" id="SM00242">
    <property type="entry name" value="MYSc"/>
    <property type="match status" value="1"/>
</dbReference>
<dbReference type="Pfam" id="PF01576">
    <property type="entry name" value="Myosin_tail_1"/>
    <property type="match status" value="2"/>
</dbReference>
<dbReference type="GO" id="GO:0000146">
    <property type="term" value="F:microfilament motor activity"/>
    <property type="evidence" value="ECO:0007669"/>
    <property type="project" value="TreeGrafter"/>
</dbReference>
<dbReference type="PRINTS" id="PR00193">
    <property type="entry name" value="MYOSINHEAVY"/>
</dbReference>
<dbReference type="Gene3D" id="1.10.10.820">
    <property type="match status" value="1"/>
</dbReference>
<dbReference type="Pfam" id="PF00612">
    <property type="entry name" value="IQ"/>
    <property type="match status" value="1"/>
</dbReference>
<dbReference type="PROSITE" id="PS51456">
    <property type="entry name" value="MYOSIN_MOTOR"/>
    <property type="match status" value="1"/>
</dbReference>
<keyword evidence="3 10" id="KW-0547">Nucleotide-binding</keyword>
<evidence type="ECO:0000256" key="9">
    <source>
        <dbReference type="ARBA" id="ARBA00023203"/>
    </source>
</evidence>
<keyword evidence="16" id="KW-1185">Reference proteome</keyword>
<comment type="similarity">
    <text evidence="1 10">Belongs to the TRAFAC class myosin-kinesin ATPase superfamily. Myosin family.</text>
</comment>
<dbReference type="PANTHER" id="PTHR45615">
    <property type="entry name" value="MYOSIN HEAVY CHAIN, NON-MUSCLE"/>
    <property type="match status" value="1"/>
</dbReference>
<dbReference type="GO" id="GO:0016460">
    <property type="term" value="C:myosin II complex"/>
    <property type="evidence" value="ECO:0007669"/>
    <property type="project" value="TreeGrafter"/>
</dbReference>
<feature type="compositionally biased region" description="Basic and acidic residues" evidence="12">
    <location>
        <begin position="1796"/>
        <end position="1806"/>
    </location>
</feature>
<evidence type="ECO:0000313" key="15">
    <source>
        <dbReference type="EMBL" id="MXQ89393.1"/>
    </source>
</evidence>
<dbReference type="Pfam" id="PF02736">
    <property type="entry name" value="Myosin_N"/>
    <property type="match status" value="1"/>
</dbReference>
<feature type="compositionally biased region" description="Polar residues" evidence="12">
    <location>
        <begin position="2065"/>
        <end position="2074"/>
    </location>
</feature>
<evidence type="ECO:0000256" key="11">
    <source>
        <dbReference type="SAM" id="Coils"/>
    </source>
</evidence>
<name>A0A6B0RPS4_9CETA</name>
<dbReference type="InterPro" id="IPR004009">
    <property type="entry name" value="SH3_Myosin"/>
</dbReference>
<protein>
    <recommendedName>
        <fullName evidence="17">Myosin-10</fullName>
    </recommendedName>
</protein>
<dbReference type="InterPro" id="IPR002928">
    <property type="entry name" value="Myosin_tail"/>
</dbReference>
<dbReference type="Pfam" id="PF00063">
    <property type="entry name" value="Myosin_head"/>
    <property type="match status" value="1"/>
</dbReference>
<dbReference type="SUPFAM" id="SSF50084">
    <property type="entry name" value="Myosin S1 fragment, N-terminal domain"/>
    <property type="match status" value="1"/>
</dbReference>
<keyword evidence="6 11" id="KW-0175">Coiled coil</keyword>
<organism evidence="15 16">
    <name type="scientific">Bos mutus</name>
    <name type="common">wild yak</name>
    <dbReference type="NCBI Taxonomy" id="72004"/>
    <lineage>
        <taxon>Eukaryota</taxon>
        <taxon>Metazoa</taxon>
        <taxon>Chordata</taxon>
        <taxon>Craniata</taxon>
        <taxon>Vertebrata</taxon>
        <taxon>Euteleostomi</taxon>
        <taxon>Mammalia</taxon>
        <taxon>Eutheria</taxon>
        <taxon>Laurasiatheria</taxon>
        <taxon>Artiodactyla</taxon>
        <taxon>Ruminantia</taxon>
        <taxon>Pecora</taxon>
        <taxon>Bovidae</taxon>
        <taxon>Bovinae</taxon>
        <taxon>Bos</taxon>
    </lineage>
</organism>
<gene>
    <name evidence="15" type="ORF">E5288_WYG000758</name>
</gene>
<feature type="region of interest" description="Disordered" evidence="12">
    <location>
        <begin position="1795"/>
        <end position="1816"/>
    </location>
</feature>
<dbReference type="Gene3D" id="6.10.250.2420">
    <property type="match status" value="1"/>
</dbReference>
<evidence type="ECO:0000256" key="5">
    <source>
        <dbReference type="ARBA" id="ARBA00022860"/>
    </source>
</evidence>
<dbReference type="FunFam" id="1.20.5.4820:FF:000002">
    <property type="entry name" value="Myosin heavy chain 10"/>
    <property type="match status" value="1"/>
</dbReference>
<dbReference type="GO" id="GO:0032982">
    <property type="term" value="C:myosin filament"/>
    <property type="evidence" value="ECO:0007669"/>
    <property type="project" value="TreeGrafter"/>
</dbReference>
<evidence type="ECO:0000256" key="2">
    <source>
        <dbReference type="ARBA" id="ARBA00022481"/>
    </source>
</evidence>
<dbReference type="InterPro" id="IPR000048">
    <property type="entry name" value="IQ_motif_EF-hand-BS"/>
</dbReference>
<dbReference type="FunFam" id="1.20.120.720:FF:000002">
    <property type="entry name" value="Myosin heavy chain 10"/>
    <property type="match status" value="1"/>
</dbReference>
<evidence type="ECO:0008006" key="17">
    <source>
        <dbReference type="Google" id="ProtNLM"/>
    </source>
</evidence>
<evidence type="ECO:0000256" key="6">
    <source>
        <dbReference type="ARBA" id="ARBA00023054"/>
    </source>
</evidence>
<evidence type="ECO:0000256" key="12">
    <source>
        <dbReference type="SAM" id="MobiDB-lite"/>
    </source>
</evidence>
<dbReference type="SMART" id="SM00015">
    <property type="entry name" value="IQ"/>
    <property type="match status" value="1"/>
</dbReference>
<evidence type="ECO:0000256" key="7">
    <source>
        <dbReference type="ARBA" id="ARBA00023123"/>
    </source>
</evidence>
<dbReference type="Gene3D" id="3.40.850.10">
    <property type="entry name" value="Kinesin motor domain"/>
    <property type="match status" value="2"/>
</dbReference>
<dbReference type="FunFam" id="2.30.30.360:FF:000001">
    <property type="entry name" value="Myosin heavy chain"/>
    <property type="match status" value="1"/>
</dbReference>
<accession>A0A6B0RPS4</accession>
<dbReference type="SUPFAM" id="SSF52540">
    <property type="entry name" value="P-loop containing nucleoside triphosphate hydrolases"/>
    <property type="match status" value="1"/>
</dbReference>
<feature type="domain" description="Myosin motor" evidence="13">
    <location>
        <begin position="193"/>
        <end position="905"/>
    </location>
</feature>
<keyword evidence="8 10" id="KW-0505">Motor protein</keyword>
<feature type="domain" description="Myosin N-terminal SH3-like" evidence="14">
    <location>
        <begin position="31"/>
        <end position="81"/>
    </location>
</feature>
<dbReference type="PANTHER" id="PTHR45615:SF24">
    <property type="entry name" value="MYOSIN-10"/>
    <property type="match status" value="1"/>
</dbReference>
<dbReference type="FunFam" id="1.20.5.340:FF:000007">
    <property type="entry name" value="Myosin heavy chain, non-muscle"/>
    <property type="match status" value="1"/>
</dbReference>
<dbReference type="PROSITE" id="PS50096">
    <property type="entry name" value="IQ"/>
    <property type="match status" value="1"/>
</dbReference>
<comment type="caution">
    <text evidence="15">The sequence shown here is derived from an EMBL/GenBank/DDBJ whole genome shotgun (WGS) entry which is preliminary data.</text>
</comment>
<dbReference type="EMBL" id="VBQZ03000055">
    <property type="protein sequence ID" value="MXQ89393.1"/>
    <property type="molecule type" value="Genomic_DNA"/>
</dbReference>
<dbReference type="InterPro" id="IPR008989">
    <property type="entry name" value="Myosin_S1_N"/>
</dbReference>
<evidence type="ECO:0000256" key="4">
    <source>
        <dbReference type="ARBA" id="ARBA00022840"/>
    </source>
</evidence>
<keyword evidence="2" id="KW-0488">Methylation</keyword>
<feature type="region of interest" description="Actin-binding" evidence="10">
    <location>
        <begin position="783"/>
        <end position="805"/>
    </location>
</feature>
<evidence type="ECO:0000259" key="14">
    <source>
        <dbReference type="PROSITE" id="PS51844"/>
    </source>
</evidence>
<evidence type="ECO:0000256" key="3">
    <source>
        <dbReference type="ARBA" id="ARBA00022741"/>
    </source>
</evidence>
<dbReference type="FunFam" id="3.30.70.1590:FF:000001">
    <property type="entry name" value="Myosin heavy chain"/>
    <property type="match status" value="1"/>
</dbReference>
<feature type="binding site" evidence="10">
    <location>
        <begin position="265"/>
        <end position="272"/>
    </location>
    <ligand>
        <name>ATP</name>
        <dbReference type="ChEBI" id="CHEBI:30616"/>
    </ligand>
</feature>
<dbReference type="Proteomes" id="UP000322234">
    <property type="component" value="Unassembled WGS sequence"/>
</dbReference>
<dbReference type="InterPro" id="IPR001609">
    <property type="entry name" value="Myosin_head_motor_dom-like"/>
</dbReference>
<keyword evidence="5" id="KW-0112">Calmodulin-binding</keyword>
<dbReference type="GO" id="GO:0000281">
    <property type="term" value="P:mitotic cytokinesis"/>
    <property type="evidence" value="ECO:0007669"/>
    <property type="project" value="TreeGrafter"/>
</dbReference>
<dbReference type="InterPro" id="IPR036961">
    <property type="entry name" value="Kinesin_motor_dom_sf"/>
</dbReference>
<dbReference type="Gene3D" id="1.10.287.1490">
    <property type="match status" value="1"/>
</dbReference>
<feature type="region of interest" description="Disordered" evidence="12">
    <location>
        <begin position="1972"/>
        <end position="2074"/>
    </location>
</feature>
<dbReference type="Gene3D" id="2.30.30.360">
    <property type="entry name" value="Myosin S1 fragment, N-terminal"/>
    <property type="match status" value="1"/>
</dbReference>
<dbReference type="Gene3D" id="1.20.5.4820">
    <property type="match status" value="1"/>
</dbReference>